<proteinExistence type="predicted"/>
<keyword evidence="2" id="KW-1185">Reference proteome</keyword>
<accession>A0ABW4SWC2</accession>
<evidence type="ECO:0000313" key="2">
    <source>
        <dbReference type="Proteomes" id="UP001597368"/>
    </source>
</evidence>
<organism evidence="1 2">
    <name type="scientific">Nonomuraea mangrovi</name>
    <dbReference type="NCBI Taxonomy" id="2316207"/>
    <lineage>
        <taxon>Bacteria</taxon>
        <taxon>Bacillati</taxon>
        <taxon>Actinomycetota</taxon>
        <taxon>Actinomycetes</taxon>
        <taxon>Streptosporangiales</taxon>
        <taxon>Streptosporangiaceae</taxon>
        <taxon>Nonomuraea</taxon>
    </lineage>
</organism>
<evidence type="ECO:0000313" key="1">
    <source>
        <dbReference type="EMBL" id="MFD1933962.1"/>
    </source>
</evidence>
<sequence>MPDGQGMVRGMPADPMLVVRRHVDLQRVRSAICSDAR</sequence>
<protein>
    <submittedName>
        <fullName evidence="1">Leader peptide</fullName>
    </submittedName>
</protein>
<dbReference type="RefSeq" id="WP_379574563.1">
    <property type="nucleotide sequence ID" value="NZ_JBHUFV010000033.1"/>
</dbReference>
<dbReference type="NCBIfam" id="NF042934">
    <property type="entry name" value="cis_reg_atten"/>
    <property type="match status" value="1"/>
</dbReference>
<name>A0ABW4SWC2_9ACTN</name>
<dbReference type="Proteomes" id="UP001597368">
    <property type="component" value="Unassembled WGS sequence"/>
</dbReference>
<gene>
    <name evidence="1" type="ORF">ACFSKW_21080</name>
</gene>
<comment type="caution">
    <text evidence="1">The sequence shown here is derived from an EMBL/GenBank/DDBJ whole genome shotgun (WGS) entry which is preliminary data.</text>
</comment>
<dbReference type="EMBL" id="JBHUFV010000033">
    <property type="protein sequence ID" value="MFD1933962.1"/>
    <property type="molecule type" value="Genomic_DNA"/>
</dbReference>
<reference evidence="2" key="1">
    <citation type="journal article" date="2019" name="Int. J. Syst. Evol. Microbiol.">
        <title>The Global Catalogue of Microorganisms (GCM) 10K type strain sequencing project: providing services to taxonomists for standard genome sequencing and annotation.</title>
        <authorList>
            <consortium name="The Broad Institute Genomics Platform"/>
            <consortium name="The Broad Institute Genome Sequencing Center for Infectious Disease"/>
            <person name="Wu L."/>
            <person name="Ma J."/>
        </authorList>
    </citation>
    <scope>NUCLEOTIDE SEQUENCE [LARGE SCALE GENOMIC DNA]</scope>
    <source>
        <strain evidence="2">ICMP 6774ER</strain>
    </source>
</reference>
<dbReference type="InterPro" id="IPR049979">
    <property type="entry name" value="Cys_resp_CS_actino"/>
</dbReference>